<feature type="compositionally biased region" description="Low complexity" evidence="1">
    <location>
        <begin position="168"/>
        <end position="181"/>
    </location>
</feature>
<organism evidence="2">
    <name type="scientific">Neobodo designis</name>
    <name type="common">Flagellated protozoan</name>
    <name type="synonym">Bodo designis</name>
    <dbReference type="NCBI Taxonomy" id="312471"/>
    <lineage>
        <taxon>Eukaryota</taxon>
        <taxon>Discoba</taxon>
        <taxon>Euglenozoa</taxon>
        <taxon>Kinetoplastea</taxon>
        <taxon>Metakinetoplastina</taxon>
        <taxon>Neobodonida</taxon>
        <taxon>Neobodo</taxon>
    </lineage>
</organism>
<name>A0A7S1MQ36_NEODS</name>
<dbReference type="EMBL" id="HBGF01039032">
    <property type="protein sequence ID" value="CAD9138023.1"/>
    <property type="molecule type" value="Transcribed_RNA"/>
</dbReference>
<dbReference type="AlphaFoldDB" id="A0A7S1MQ36"/>
<sequence length="251" mass="26196">MGCSSSTEAADQRRHAPNAISVFTPGDAVESPRGRRQTHTEEPAGPTTPETEADAATRFDAVIVGTRRTSHRGTRVPSSKRRISELVPLQRAESHASDGVAPPAPQHRSQRASAAALFTVPGAPETVSEGDEDEGGHPLRDDRAVAGRGPRGPSSLSASASSHRRRGSAGASLLSSVGAPLRRQHTTSMQPLASGSCLRRSASSARSSVRRGSPLSELEDAPHYLPSSACVDAGMLAGSSRHSSVRFASDE</sequence>
<accession>A0A7S1MQ36</accession>
<reference evidence="2" key="1">
    <citation type="submission" date="2021-01" db="EMBL/GenBank/DDBJ databases">
        <authorList>
            <person name="Corre E."/>
            <person name="Pelletier E."/>
            <person name="Niang G."/>
            <person name="Scheremetjew M."/>
            <person name="Finn R."/>
            <person name="Kale V."/>
            <person name="Holt S."/>
            <person name="Cochrane G."/>
            <person name="Meng A."/>
            <person name="Brown T."/>
            <person name="Cohen L."/>
        </authorList>
    </citation>
    <scope>NUCLEOTIDE SEQUENCE</scope>
    <source>
        <strain evidence="2">CCAP 1951/1</strain>
    </source>
</reference>
<feature type="compositionally biased region" description="Low complexity" evidence="1">
    <location>
        <begin position="146"/>
        <end position="161"/>
    </location>
</feature>
<evidence type="ECO:0000313" key="2">
    <source>
        <dbReference type="EMBL" id="CAD9138023.1"/>
    </source>
</evidence>
<evidence type="ECO:0000256" key="1">
    <source>
        <dbReference type="SAM" id="MobiDB-lite"/>
    </source>
</evidence>
<feature type="compositionally biased region" description="Low complexity" evidence="1">
    <location>
        <begin position="43"/>
        <end position="56"/>
    </location>
</feature>
<feature type="compositionally biased region" description="Basic residues" evidence="1">
    <location>
        <begin position="68"/>
        <end position="81"/>
    </location>
</feature>
<feature type="compositionally biased region" description="Basic and acidic residues" evidence="1">
    <location>
        <begin position="135"/>
        <end position="145"/>
    </location>
</feature>
<proteinExistence type="predicted"/>
<gene>
    <name evidence="2" type="ORF">NDES1114_LOCUS26108</name>
</gene>
<feature type="compositionally biased region" description="Low complexity" evidence="1">
    <location>
        <begin position="192"/>
        <end position="213"/>
    </location>
</feature>
<feature type="region of interest" description="Disordered" evidence="1">
    <location>
        <begin position="1"/>
        <end position="224"/>
    </location>
</feature>
<feature type="compositionally biased region" description="Basic and acidic residues" evidence="1">
    <location>
        <begin position="30"/>
        <end position="42"/>
    </location>
</feature>
<protein>
    <submittedName>
        <fullName evidence="2">Uncharacterized protein</fullName>
    </submittedName>
</protein>